<feature type="non-terminal residue" evidence="2">
    <location>
        <position position="150"/>
    </location>
</feature>
<dbReference type="Proteomes" id="UP001165492">
    <property type="component" value="Unassembled WGS sequence"/>
</dbReference>
<proteinExistence type="predicted"/>
<reference evidence="2" key="1">
    <citation type="submission" date="2021-11" db="EMBL/GenBank/DDBJ databases">
        <title>Description of a new species Pelosinus isolated from the bottom sediments of Lake Baikal.</title>
        <authorList>
            <person name="Zakharyuk A."/>
        </authorList>
    </citation>
    <scope>NUCLEOTIDE SEQUENCE</scope>
    <source>
        <strain evidence="2">Bkl1</strain>
    </source>
</reference>
<organism evidence="2 3">
    <name type="scientific">Pelosinus baikalensis</name>
    <dbReference type="NCBI Taxonomy" id="2892015"/>
    <lineage>
        <taxon>Bacteria</taxon>
        <taxon>Bacillati</taxon>
        <taxon>Bacillota</taxon>
        <taxon>Negativicutes</taxon>
        <taxon>Selenomonadales</taxon>
        <taxon>Sporomusaceae</taxon>
        <taxon>Pelosinus</taxon>
    </lineage>
</organism>
<comment type="caution">
    <text evidence="2">The sequence shown here is derived from an EMBL/GenBank/DDBJ whole genome shotgun (WGS) entry which is preliminary data.</text>
</comment>
<evidence type="ECO:0000313" key="3">
    <source>
        <dbReference type="Proteomes" id="UP001165492"/>
    </source>
</evidence>
<dbReference type="RefSeq" id="WP_229537444.1">
    <property type="nucleotide sequence ID" value="NZ_JAJHJB010000078.1"/>
</dbReference>
<sequence>MRVIGLSRTTYYYKVRSKKNAAEIQTKTKRGCTPSVNSITEDGRKISNEQVKEWICELIEDEEGICYGYVKITHTLRRKYQLIINKKKVYRLCKELNVLRPQRKIKAKYPRRIARNRKVEGSNQVWETDIKYGYIVGEDRFFYVLIILDV</sequence>
<keyword evidence="3" id="KW-1185">Reference proteome</keyword>
<evidence type="ECO:0000313" key="2">
    <source>
        <dbReference type="EMBL" id="MCC5468565.1"/>
    </source>
</evidence>
<feature type="domain" description="HTH-like" evidence="1">
    <location>
        <begin position="49"/>
        <end position="104"/>
    </location>
</feature>
<name>A0ABS8HZZ0_9FIRM</name>
<accession>A0ABS8HZZ0</accession>
<evidence type="ECO:0000259" key="1">
    <source>
        <dbReference type="Pfam" id="PF13276"/>
    </source>
</evidence>
<dbReference type="InterPro" id="IPR025948">
    <property type="entry name" value="HTH-like_dom"/>
</dbReference>
<gene>
    <name evidence="2" type="ORF">LMF89_24830</name>
</gene>
<dbReference type="Pfam" id="PF13276">
    <property type="entry name" value="HTH_21"/>
    <property type="match status" value="1"/>
</dbReference>
<protein>
    <submittedName>
        <fullName evidence="2">IS3 family transposase</fullName>
    </submittedName>
</protein>
<dbReference type="EMBL" id="JAJHJB010000078">
    <property type="protein sequence ID" value="MCC5468565.1"/>
    <property type="molecule type" value="Genomic_DNA"/>
</dbReference>